<evidence type="ECO:0000256" key="1">
    <source>
        <dbReference type="SAM" id="MobiDB-lite"/>
    </source>
</evidence>
<reference evidence="2 3" key="1">
    <citation type="submission" date="2015-08" db="EMBL/GenBank/DDBJ databases">
        <title>Next Generation Sequencing and Analysis of the Genome of Puccinia sorghi L Schw, the Causal Agent of Maize Common Rust.</title>
        <authorList>
            <person name="Rochi L."/>
            <person name="Burguener G."/>
            <person name="Darino M."/>
            <person name="Turjanski A."/>
            <person name="Kreff E."/>
            <person name="Dieguez M.J."/>
            <person name="Sacco F."/>
        </authorList>
    </citation>
    <scope>NUCLEOTIDE SEQUENCE [LARGE SCALE GENOMIC DNA]</scope>
    <source>
        <strain evidence="2 3">RO10H11247</strain>
    </source>
</reference>
<dbReference type="Proteomes" id="UP000037035">
    <property type="component" value="Unassembled WGS sequence"/>
</dbReference>
<accession>A0A0L6UWW1</accession>
<dbReference type="VEuPathDB" id="FungiDB:VP01_336g3"/>
<dbReference type="PANTHER" id="PTHR31912:SF34">
    <property type="entry name" value="NOTOCHORD-RELATED PROTEIN"/>
    <property type="match status" value="1"/>
</dbReference>
<comment type="caution">
    <text evidence="2">The sequence shown here is derived from an EMBL/GenBank/DDBJ whole genome shotgun (WGS) entry which is preliminary data.</text>
</comment>
<name>A0A0L6UWW1_9BASI</name>
<dbReference type="OrthoDB" id="2506088at2759"/>
<keyword evidence="3" id="KW-1185">Reference proteome</keyword>
<organism evidence="2 3">
    <name type="scientific">Puccinia sorghi</name>
    <dbReference type="NCBI Taxonomy" id="27349"/>
    <lineage>
        <taxon>Eukaryota</taxon>
        <taxon>Fungi</taxon>
        <taxon>Dikarya</taxon>
        <taxon>Basidiomycota</taxon>
        <taxon>Pucciniomycotina</taxon>
        <taxon>Pucciniomycetes</taxon>
        <taxon>Pucciniales</taxon>
        <taxon>Pucciniaceae</taxon>
        <taxon>Puccinia</taxon>
    </lineage>
</organism>
<protein>
    <submittedName>
        <fullName evidence="2">Uncharacterized protein</fullName>
    </submittedName>
</protein>
<proteinExistence type="predicted"/>
<evidence type="ECO:0000313" key="3">
    <source>
        <dbReference type="Proteomes" id="UP000037035"/>
    </source>
</evidence>
<dbReference type="STRING" id="27349.A0A0L6UWW1"/>
<feature type="compositionally biased region" description="Polar residues" evidence="1">
    <location>
        <begin position="952"/>
        <end position="962"/>
    </location>
</feature>
<gene>
    <name evidence="2" type="ORF">VP01_336g3</name>
</gene>
<evidence type="ECO:0000313" key="2">
    <source>
        <dbReference type="EMBL" id="KNZ53018.1"/>
    </source>
</evidence>
<dbReference type="PANTHER" id="PTHR31912">
    <property type="entry name" value="IP13529P"/>
    <property type="match status" value="1"/>
</dbReference>
<feature type="compositionally biased region" description="Basic and acidic residues" evidence="1">
    <location>
        <begin position="963"/>
        <end position="972"/>
    </location>
</feature>
<feature type="compositionally biased region" description="Basic and acidic residues" evidence="1">
    <location>
        <begin position="936"/>
        <end position="951"/>
    </location>
</feature>
<feature type="region of interest" description="Disordered" evidence="1">
    <location>
        <begin position="931"/>
        <end position="974"/>
    </location>
</feature>
<dbReference type="EMBL" id="LAVV01008357">
    <property type="protein sequence ID" value="KNZ53018.1"/>
    <property type="molecule type" value="Genomic_DNA"/>
</dbReference>
<sequence>MKCNWMKLGILDWDDFFLDTLAPLNRVCLADEVTVDENSGVDKCIVGGSWRPFPNQEYIVSTLILGRLHNIMTLNMPHWETIRRMMIRIRDIVHISIIENLTVLNNRCFHLSLKHLLKHELSNPLVHKHLHFYPEDPQGFNIIASYQSAKWLQLLPRNFRVQMVSVRGKHFYIFEPVVVLGPNMPVMIPVFFYTKNNIIYAKCVTPQIVNLASPKEGRSYTAITLPGNIDFNSPILTEVDVDNFSETFAEIKMPDGSLLADRCKGHLADINSSILKEMTGTNMVYIPVPNEWRIKASGRTIRHMPIHLYADDTSGNKSKKWNKHISFYMTLYGLPPKMTNMEYNCHFLATSNVADVLEIAEPIVKELNELSTQGCIGFDPYLQQEVLIMSMALTFLADSPMAAEVTNTPQPGSSNNPCRICHLRVDLSEHKHNLPFIQEFFGFPNIPPRRQWETNIAHTQEIWHVSQTGTQDAVSNLRKKYGINDTLNNKLIQEAKSQSAPARLRIKEIVEETPNRIYNPFLSLKPFDGCQDTPVEILHVYLLGVVKYLLNDFMSHVPEKQLKEILGRWQMFNTDSTNIPPIQAKYMIKHYKSFIGKDFRVVIQAAPFVFFPHMNQSQKEIWLSLCYIGSLIMQTRIDVLEDYLANLTLSIRNLLYHISRMNARWVHKSKIHILLHLPESIRRFGPPCLFATEKFESYNGILRNASIHSNRLSPSRDIAITFSNYQTIRLLLSGTYYFDKHSEVYVQASQKVQDMFLNTQSIQKTMGYNSQMLLEGAETPTLYDHKLVIKQGSFVLPTGPIEYIHSLWEVLPVGKIFAQLMPCQELGKHPDYQMNMISIKNTLRIIPVEKITHGINVQHNCIDGGCKTVQANVPRHNRQEDSSTSYFVVHSSKNSYIINGFSHQSAMYHRAHSKITIPPISDSMFEEAIHQGKQVWQKEDISKGKQEHPSSPEDTVTPTSTTPKDEQDKLPNHWEPTLLPSGYNSEQAVQGIHFNPPRELHYTDPLSHQNTHTISTPKQSAYISSHESYIVPLPQNPSMSYTDRNAPQLCDHNIPTHSSYAQRHAKTSTIHSSHETKEHYQTKPLTTPANMYEMPTGHHNLHSPYPPSNFGMSIHPMDMKFLPAIRPHRGLPTKASTNQSTFLPMVEDGPGSFARRSCAPTEEISLNPKQPATQIIINQPQAGITVKIFVPSTKKVKYVDQIQIQHTAAQFEAEDNKIFEQLPEFIQLYIHGVINLYAEINKNCEFYIKEHTSGNLEDTLTSLYTATASGPVGTHYWMGMPSMADVIANAFERPVMYFSEHYSQTSFPHFCSTNVQPPIMIALINKPPHFVSIHMKEGLSFPAPMYLKNWENSAIQKALHWAKLYSQALKWPR</sequence>